<dbReference type="PANTHER" id="PTHR42878">
    <property type="entry name" value="TWO-COMPONENT HISTIDINE KINASE"/>
    <property type="match status" value="1"/>
</dbReference>
<dbReference type="Gene3D" id="1.10.287.130">
    <property type="match status" value="1"/>
</dbReference>
<dbReference type="SUPFAM" id="SSF55874">
    <property type="entry name" value="ATPase domain of HSP90 chaperone/DNA topoisomerase II/histidine kinase"/>
    <property type="match status" value="1"/>
</dbReference>
<feature type="region of interest" description="Disordered" evidence="8">
    <location>
        <begin position="307"/>
        <end position="330"/>
    </location>
</feature>
<dbReference type="EC" id="2.7.13.3" evidence="2"/>
<dbReference type="Pfam" id="PF02518">
    <property type="entry name" value="HATPase_c"/>
    <property type="match status" value="1"/>
</dbReference>
<dbReference type="SUPFAM" id="SSF47384">
    <property type="entry name" value="Homodimeric domain of signal transducing histidine kinase"/>
    <property type="match status" value="1"/>
</dbReference>
<evidence type="ECO:0000259" key="9">
    <source>
        <dbReference type="PROSITE" id="PS50109"/>
    </source>
</evidence>
<keyword evidence="4" id="KW-0547">Nucleotide-binding</keyword>
<comment type="catalytic activity">
    <reaction evidence="1">
        <text>ATP + protein L-histidine = ADP + protein N-phospho-L-histidine.</text>
        <dbReference type="EC" id="2.7.13.3"/>
    </reaction>
</comment>
<evidence type="ECO:0000256" key="6">
    <source>
        <dbReference type="ARBA" id="ARBA00022840"/>
    </source>
</evidence>
<evidence type="ECO:0000256" key="8">
    <source>
        <dbReference type="SAM" id="MobiDB-lite"/>
    </source>
</evidence>
<dbReference type="InterPro" id="IPR003661">
    <property type="entry name" value="HisK_dim/P_dom"/>
</dbReference>
<dbReference type="InterPro" id="IPR036097">
    <property type="entry name" value="HisK_dim/P_sf"/>
</dbReference>
<dbReference type="CDD" id="cd00082">
    <property type="entry name" value="HisKA"/>
    <property type="match status" value="1"/>
</dbReference>
<dbReference type="InterPro" id="IPR050351">
    <property type="entry name" value="BphY/WalK/GraS-like"/>
</dbReference>
<reference evidence="10 11" key="1">
    <citation type="submission" date="2023-06" db="EMBL/GenBank/DDBJ databases">
        <title>Roseiconus lacunae JC819 isolated from Gulf of Mannar region, Tamil Nadu.</title>
        <authorList>
            <person name="Pk S."/>
            <person name="Ch S."/>
            <person name="Ch V.R."/>
        </authorList>
    </citation>
    <scope>NUCLEOTIDE SEQUENCE [LARGE SCALE GENOMIC DNA]</scope>
    <source>
        <strain evidence="10 11">JC819</strain>
    </source>
</reference>
<comment type="caution">
    <text evidence="10">The sequence shown here is derived from an EMBL/GenBank/DDBJ whole genome shotgun (WGS) entry which is preliminary data.</text>
</comment>
<keyword evidence="5 10" id="KW-0418">Kinase</keyword>
<dbReference type="EMBL" id="JASZZN010000027">
    <property type="protein sequence ID" value="MDM4018885.1"/>
    <property type="molecule type" value="Genomic_DNA"/>
</dbReference>
<dbReference type="PANTHER" id="PTHR42878:SF7">
    <property type="entry name" value="SENSOR HISTIDINE KINASE GLRK"/>
    <property type="match status" value="1"/>
</dbReference>
<dbReference type="InterPro" id="IPR036890">
    <property type="entry name" value="HATPase_C_sf"/>
</dbReference>
<feature type="domain" description="Histidine kinase" evidence="9">
    <location>
        <begin position="58"/>
        <end position="273"/>
    </location>
</feature>
<evidence type="ECO:0000313" key="10">
    <source>
        <dbReference type="EMBL" id="MDM4018885.1"/>
    </source>
</evidence>
<evidence type="ECO:0000256" key="1">
    <source>
        <dbReference type="ARBA" id="ARBA00000085"/>
    </source>
</evidence>
<dbReference type="Pfam" id="PF00512">
    <property type="entry name" value="HisKA"/>
    <property type="match status" value="1"/>
</dbReference>
<keyword evidence="11" id="KW-1185">Reference proteome</keyword>
<accession>A0ABT7PQV4</accession>
<evidence type="ECO:0000256" key="7">
    <source>
        <dbReference type="ARBA" id="ARBA00023012"/>
    </source>
</evidence>
<dbReference type="PROSITE" id="PS50109">
    <property type="entry name" value="HIS_KIN"/>
    <property type="match status" value="1"/>
</dbReference>
<sequence>MSSNIPMSSHPMGSHPIATATQTVQRQARRQSEPAEPTHLSELDQSEAFETLTRLISETAHDLRAPLTTIREAVRLVRDGDLGRLSKSQQECLTAAIDQCNCAGQMVEEMVQSRRFETGFGNVRRTWVSIDAIREQVESTLQPWALPRNINLLWDGPFGEDVLIYADPALLRRLLVNLANNAIRVTSPQQAVMIRAQRHFNSQMMNWSVVDQGRGITPHDLELISAGKAPTQSIGGLGLLISRQLAAAHFSKLRIESRVGTGTATSFHTPMGGPAGVVANFALWRTQLAQPKSVSAAEPDEMVYEVAPIQPQTSNRGSKRTSRPESIAAPRRVRIDVPSQAVDLGVANVAPIFPHHLYLTSIEVGAAVANTAISDFDYLLQRSMRVTEMAYRTSQRSWVIAFDADSTTGPSRRHEIERTVQMELESLRIRWGNESVIGSVLSEEFATKLSSMMTDMIVRQSLFHAQQSFSDPNTDFDGRPVEIESTIPASRLDRELSNLRGRWQ</sequence>
<name>A0ABT7PQV4_9BACT</name>
<dbReference type="SMART" id="SM00388">
    <property type="entry name" value="HisKA"/>
    <property type="match status" value="1"/>
</dbReference>
<proteinExistence type="predicted"/>
<dbReference type="InterPro" id="IPR003594">
    <property type="entry name" value="HATPase_dom"/>
</dbReference>
<keyword evidence="6" id="KW-0067">ATP-binding</keyword>
<dbReference type="Gene3D" id="3.30.565.10">
    <property type="entry name" value="Histidine kinase-like ATPase, C-terminal domain"/>
    <property type="match status" value="1"/>
</dbReference>
<organism evidence="10 11">
    <name type="scientific">Roseiconus lacunae</name>
    <dbReference type="NCBI Taxonomy" id="2605694"/>
    <lineage>
        <taxon>Bacteria</taxon>
        <taxon>Pseudomonadati</taxon>
        <taxon>Planctomycetota</taxon>
        <taxon>Planctomycetia</taxon>
        <taxon>Pirellulales</taxon>
        <taxon>Pirellulaceae</taxon>
        <taxon>Roseiconus</taxon>
    </lineage>
</organism>
<dbReference type="RefSeq" id="WP_289166886.1">
    <property type="nucleotide sequence ID" value="NZ_JASZZN010000027.1"/>
</dbReference>
<evidence type="ECO:0000256" key="3">
    <source>
        <dbReference type="ARBA" id="ARBA00022679"/>
    </source>
</evidence>
<dbReference type="Proteomes" id="UP001239462">
    <property type="component" value="Unassembled WGS sequence"/>
</dbReference>
<dbReference type="InterPro" id="IPR005467">
    <property type="entry name" value="His_kinase_dom"/>
</dbReference>
<feature type="region of interest" description="Disordered" evidence="8">
    <location>
        <begin position="21"/>
        <end position="43"/>
    </location>
</feature>
<evidence type="ECO:0000256" key="2">
    <source>
        <dbReference type="ARBA" id="ARBA00012438"/>
    </source>
</evidence>
<protein>
    <recommendedName>
        <fullName evidence="2">histidine kinase</fullName>
        <ecNumber evidence="2">2.7.13.3</ecNumber>
    </recommendedName>
</protein>
<dbReference type="GO" id="GO:0016301">
    <property type="term" value="F:kinase activity"/>
    <property type="evidence" value="ECO:0007669"/>
    <property type="project" value="UniProtKB-KW"/>
</dbReference>
<dbReference type="SMART" id="SM00387">
    <property type="entry name" value="HATPase_c"/>
    <property type="match status" value="1"/>
</dbReference>
<evidence type="ECO:0000256" key="5">
    <source>
        <dbReference type="ARBA" id="ARBA00022777"/>
    </source>
</evidence>
<evidence type="ECO:0000256" key="4">
    <source>
        <dbReference type="ARBA" id="ARBA00022741"/>
    </source>
</evidence>
<keyword evidence="7" id="KW-0902">Two-component regulatory system</keyword>
<keyword evidence="3" id="KW-0808">Transferase</keyword>
<gene>
    <name evidence="10" type="ORF">QTN89_25755</name>
</gene>
<evidence type="ECO:0000313" key="11">
    <source>
        <dbReference type="Proteomes" id="UP001239462"/>
    </source>
</evidence>